<comment type="caution">
    <text evidence="5">The sequence shown here is derived from an EMBL/GenBank/DDBJ whole genome shotgun (WGS) entry which is preliminary data.</text>
</comment>
<protein>
    <submittedName>
        <fullName evidence="5">Bud site selection protein 6</fullName>
    </submittedName>
</protein>
<dbReference type="GO" id="GO:0005519">
    <property type="term" value="F:cytoskeletal regulatory protein binding"/>
    <property type="evidence" value="ECO:0007669"/>
    <property type="project" value="InterPro"/>
</dbReference>
<evidence type="ECO:0000256" key="1">
    <source>
        <dbReference type="ARBA" id="ARBA00023054"/>
    </source>
</evidence>
<sequence length="750" mass="82714">MSSEHHYYPQQQQPRAPVSEGAHPRYPGDEAYTGGNFSQSVQGLARSGMSSRRRISSGDRRGGNRQQVVVGGLNELQGHYPGDQLAATPTDPYPAGHLSQERPTYPGGHPSPHAYRTGVAPTTHSPLLPASYLPDGGPYAPAHRIPSSERFAVHKPLSPGATQNAGLARRSAEPPLIRPNPSYSPAHEGEAPSPPMMYTSASSPVVARRSREASLFVQYRLRVKKVRPVGFASVDELTAWLTEIYRDAFGDTETAGGDYIPYVCQPQSTVFYEVEDVAEVVPGCTLRFNLDDVPAAPTVPTRSDPTVEGVQVIGEGTKEVLELLKSLALAQSERHESLLTRIDAVPAAISINPTNARSARGSPAKPISAQTAQDLGSQLRTAQQELRLLRQTYRDQQEQTEALIRTMKAEYVVLREGLTRQPKAMRALIENGKAKLGKSTDDIAARNDELRTLIDTIRQDLTQRRSRPSPSIMAFIERECAAVSRELQEHLRFVEDVKPVWKNAWEDELQNIMSEQLFVKDQQSLLEDLQHESEVMNKFYTQLKQYASIRDTSDLADDDGGANGGGGGSRGIPRVFDVAPAEDGPMILQDVFQEISCISVNSQKRLEALERAQKVRQRELASKTDEFADELAGFVQAQRLRKTGGTEELERQRQKKDREVLRMMNETQQQLLDYQREQRLLRQTQKAEQQRRALLRQQALAAANSANLASAAEPPAGVEAAAEPKQDGERAGHGNDQAATKGDDPEPATP</sequence>
<dbReference type="GO" id="GO:0030010">
    <property type="term" value="P:establishment of cell polarity"/>
    <property type="evidence" value="ECO:0007669"/>
    <property type="project" value="TreeGrafter"/>
</dbReference>
<accession>A0A9W8AJQ2</accession>
<dbReference type="SMART" id="SM00806">
    <property type="entry name" value="AIP3"/>
    <property type="match status" value="1"/>
</dbReference>
<dbReference type="PANTHER" id="PTHR22741">
    <property type="entry name" value="P140CAP/SNIP-RELATED"/>
    <property type="match status" value="1"/>
</dbReference>
<dbReference type="OrthoDB" id="783096at2759"/>
<dbReference type="InterPro" id="IPR005613">
    <property type="entry name" value="AIP3_C"/>
</dbReference>
<feature type="region of interest" description="Disordered" evidence="3">
    <location>
        <begin position="152"/>
        <end position="202"/>
    </location>
</feature>
<dbReference type="Pfam" id="PF03915">
    <property type="entry name" value="AIP3"/>
    <property type="match status" value="1"/>
</dbReference>
<dbReference type="GO" id="GO:0005737">
    <property type="term" value="C:cytoplasm"/>
    <property type="evidence" value="ECO:0007669"/>
    <property type="project" value="TreeGrafter"/>
</dbReference>
<feature type="coiled-coil region" evidence="2">
    <location>
        <begin position="372"/>
        <end position="410"/>
    </location>
</feature>
<feature type="compositionally biased region" description="Basic and acidic residues" evidence="3">
    <location>
        <begin position="722"/>
        <end position="733"/>
    </location>
</feature>
<gene>
    <name evidence="5" type="primary">BUD6_1</name>
    <name evidence="5" type="ORF">IWQ60_000036</name>
</gene>
<evidence type="ECO:0000313" key="5">
    <source>
        <dbReference type="EMBL" id="KAJ1930752.1"/>
    </source>
</evidence>
<feature type="region of interest" description="Disordered" evidence="3">
    <location>
        <begin position="702"/>
        <end position="750"/>
    </location>
</feature>
<dbReference type="AlphaFoldDB" id="A0A9W8AJQ2"/>
<dbReference type="Proteomes" id="UP001150569">
    <property type="component" value="Unassembled WGS sequence"/>
</dbReference>
<evidence type="ECO:0000256" key="2">
    <source>
        <dbReference type="SAM" id="Coils"/>
    </source>
</evidence>
<feature type="domain" description="Actin interacting protein 3 C-terminal" evidence="4">
    <location>
        <begin position="216"/>
        <end position="658"/>
    </location>
</feature>
<evidence type="ECO:0000259" key="4">
    <source>
        <dbReference type="SMART" id="SM00806"/>
    </source>
</evidence>
<keyword evidence="1 2" id="KW-0175">Coiled coil</keyword>
<dbReference type="Gene3D" id="1.20.58.1540">
    <property type="entry name" value="Actin interacting protein 3, C-terminal domain"/>
    <property type="match status" value="1"/>
</dbReference>
<dbReference type="InterPro" id="IPR022782">
    <property type="entry name" value="AIP3-like_C"/>
</dbReference>
<dbReference type="PANTHER" id="PTHR22741:SF10">
    <property type="entry name" value="COILED-COIL DOMAIN-CONTAINING PROTEIN CG32809"/>
    <property type="match status" value="1"/>
</dbReference>
<name>A0A9W8AJQ2_9FUNG</name>
<feature type="compositionally biased region" description="Low complexity" evidence="3">
    <location>
        <begin position="702"/>
        <end position="721"/>
    </location>
</feature>
<dbReference type="EMBL" id="JANBPT010000001">
    <property type="protein sequence ID" value="KAJ1930752.1"/>
    <property type="molecule type" value="Genomic_DNA"/>
</dbReference>
<keyword evidence="6" id="KW-1185">Reference proteome</keyword>
<organism evidence="5 6">
    <name type="scientific">Tieghemiomyces parasiticus</name>
    <dbReference type="NCBI Taxonomy" id="78921"/>
    <lineage>
        <taxon>Eukaryota</taxon>
        <taxon>Fungi</taxon>
        <taxon>Fungi incertae sedis</taxon>
        <taxon>Zoopagomycota</taxon>
        <taxon>Kickxellomycotina</taxon>
        <taxon>Dimargaritomycetes</taxon>
        <taxon>Dimargaritales</taxon>
        <taxon>Dimargaritaceae</taxon>
        <taxon>Tieghemiomyces</taxon>
    </lineage>
</organism>
<feature type="coiled-coil region" evidence="2">
    <location>
        <begin position="646"/>
        <end position="697"/>
    </location>
</feature>
<evidence type="ECO:0000313" key="6">
    <source>
        <dbReference type="Proteomes" id="UP001150569"/>
    </source>
</evidence>
<dbReference type="GO" id="GO:0051286">
    <property type="term" value="C:cell tip"/>
    <property type="evidence" value="ECO:0007669"/>
    <property type="project" value="TreeGrafter"/>
</dbReference>
<proteinExistence type="predicted"/>
<dbReference type="InterPro" id="IPR051825">
    <property type="entry name" value="SRCIN1"/>
</dbReference>
<reference evidence="5" key="1">
    <citation type="submission" date="2022-07" db="EMBL/GenBank/DDBJ databases">
        <title>Phylogenomic reconstructions and comparative analyses of Kickxellomycotina fungi.</title>
        <authorList>
            <person name="Reynolds N.K."/>
            <person name="Stajich J.E."/>
            <person name="Barry K."/>
            <person name="Grigoriev I.V."/>
            <person name="Crous P."/>
            <person name="Smith M.E."/>
        </authorList>
    </citation>
    <scope>NUCLEOTIDE SEQUENCE</scope>
    <source>
        <strain evidence="5">RSA 861</strain>
    </source>
</reference>
<evidence type="ECO:0000256" key="3">
    <source>
        <dbReference type="SAM" id="MobiDB-lite"/>
    </source>
</evidence>
<feature type="region of interest" description="Disordered" evidence="3">
    <location>
        <begin position="1"/>
        <end position="132"/>
    </location>
</feature>